<reference evidence="2" key="1">
    <citation type="submission" date="2016-06" db="EMBL/GenBank/DDBJ databases">
        <title>Parallel loss of symbiosis genes in relatives of nitrogen-fixing non-legume Parasponia.</title>
        <authorList>
            <person name="Van Velzen R."/>
            <person name="Holmer R."/>
            <person name="Bu F."/>
            <person name="Rutten L."/>
            <person name="Van Zeijl A."/>
            <person name="Liu W."/>
            <person name="Santuari L."/>
            <person name="Cao Q."/>
            <person name="Sharma T."/>
            <person name="Shen D."/>
            <person name="Roswanjaya Y."/>
            <person name="Wardhani T."/>
            <person name="Kalhor M.S."/>
            <person name="Jansen J."/>
            <person name="Van den Hoogen J."/>
            <person name="Gungor B."/>
            <person name="Hartog M."/>
            <person name="Hontelez J."/>
            <person name="Verver J."/>
            <person name="Yang W.-C."/>
            <person name="Schijlen E."/>
            <person name="Repin R."/>
            <person name="Schilthuizen M."/>
            <person name="Schranz E."/>
            <person name="Heidstra R."/>
            <person name="Miyata K."/>
            <person name="Fedorova E."/>
            <person name="Kohlen W."/>
            <person name="Bisseling T."/>
            <person name="Smit S."/>
            <person name="Geurts R."/>
        </authorList>
    </citation>
    <scope>NUCLEOTIDE SEQUENCE [LARGE SCALE GENOMIC DNA]</scope>
    <source>
        <strain evidence="2">cv. RG33-2</strain>
    </source>
</reference>
<organism evidence="1 2">
    <name type="scientific">Trema orientale</name>
    <name type="common">Charcoal tree</name>
    <name type="synonym">Celtis orientalis</name>
    <dbReference type="NCBI Taxonomy" id="63057"/>
    <lineage>
        <taxon>Eukaryota</taxon>
        <taxon>Viridiplantae</taxon>
        <taxon>Streptophyta</taxon>
        <taxon>Embryophyta</taxon>
        <taxon>Tracheophyta</taxon>
        <taxon>Spermatophyta</taxon>
        <taxon>Magnoliopsida</taxon>
        <taxon>eudicotyledons</taxon>
        <taxon>Gunneridae</taxon>
        <taxon>Pentapetalae</taxon>
        <taxon>rosids</taxon>
        <taxon>fabids</taxon>
        <taxon>Rosales</taxon>
        <taxon>Cannabaceae</taxon>
        <taxon>Trema</taxon>
    </lineage>
</organism>
<accession>A0A2P5EHM0</accession>
<dbReference type="Proteomes" id="UP000237000">
    <property type="component" value="Unassembled WGS sequence"/>
</dbReference>
<sequence>MKHLNTWQGPKARVLSRCHVSTCMVEESRCTGIAKHMMKLSSWVADTWGSQFDEMLAGRCVKSN</sequence>
<dbReference type="EMBL" id="JXTC01000153">
    <property type="protein sequence ID" value="PON85040.1"/>
    <property type="molecule type" value="Genomic_DNA"/>
</dbReference>
<proteinExistence type="predicted"/>
<dbReference type="AlphaFoldDB" id="A0A2P5EHM0"/>
<protein>
    <submittedName>
        <fullName evidence="1">Uncharacterized protein</fullName>
    </submittedName>
</protein>
<evidence type="ECO:0000313" key="2">
    <source>
        <dbReference type="Proteomes" id="UP000237000"/>
    </source>
</evidence>
<comment type="caution">
    <text evidence="1">The sequence shown here is derived from an EMBL/GenBank/DDBJ whole genome shotgun (WGS) entry which is preliminary data.</text>
</comment>
<evidence type="ECO:0000313" key="1">
    <source>
        <dbReference type="EMBL" id="PON85040.1"/>
    </source>
</evidence>
<keyword evidence="2" id="KW-1185">Reference proteome</keyword>
<gene>
    <name evidence="1" type="ORF">TorRG33x02_191400</name>
</gene>
<dbReference type="OrthoDB" id="10335307at2759"/>
<name>A0A2P5EHM0_TREOI</name>
<dbReference type="InParanoid" id="A0A2P5EHM0"/>